<accession>A0A0K6FUH1</accession>
<dbReference type="InterPro" id="IPR000719">
    <property type="entry name" value="Prot_kinase_dom"/>
</dbReference>
<feature type="compositionally biased region" description="Polar residues" evidence="2">
    <location>
        <begin position="598"/>
        <end position="622"/>
    </location>
</feature>
<dbReference type="PANTHER" id="PTHR44329:SF214">
    <property type="entry name" value="PROTEIN KINASE DOMAIN-CONTAINING PROTEIN"/>
    <property type="match status" value="1"/>
</dbReference>
<dbReference type="Proteomes" id="UP000044841">
    <property type="component" value="Unassembled WGS sequence"/>
</dbReference>
<keyword evidence="6" id="KW-1185">Reference proteome</keyword>
<dbReference type="InterPro" id="IPR051681">
    <property type="entry name" value="Ser/Thr_Kinases-Pseudokinases"/>
</dbReference>
<feature type="compositionally biased region" description="Acidic residues" evidence="2">
    <location>
        <begin position="551"/>
        <end position="562"/>
    </location>
</feature>
<dbReference type="EMBL" id="CYGV01001013">
    <property type="protein sequence ID" value="CUA69915.1"/>
    <property type="molecule type" value="Genomic_DNA"/>
</dbReference>
<dbReference type="InterPro" id="IPR036236">
    <property type="entry name" value="Znf_C2H2_sf"/>
</dbReference>
<evidence type="ECO:0000259" key="4">
    <source>
        <dbReference type="PROSITE" id="PS50157"/>
    </source>
</evidence>
<dbReference type="SMART" id="SM00220">
    <property type="entry name" value="S_TKc"/>
    <property type="match status" value="1"/>
</dbReference>
<dbReference type="InterPro" id="IPR013087">
    <property type="entry name" value="Znf_C2H2_type"/>
</dbReference>
<dbReference type="SUPFAM" id="SSF56112">
    <property type="entry name" value="Protein kinase-like (PK-like)"/>
    <property type="match status" value="1"/>
</dbReference>
<gene>
    <name evidence="5" type="ORF">RSOLAG22IIIB_08759</name>
</gene>
<dbReference type="SUPFAM" id="SSF57667">
    <property type="entry name" value="beta-beta-alpha zinc fingers"/>
    <property type="match status" value="1"/>
</dbReference>
<proteinExistence type="predicted"/>
<dbReference type="PROSITE" id="PS00028">
    <property type="entry name" value="ZINC_FINGER_C2H2_1"/>
    <property type="match status" value="1"/>
</dbReference>
<feature type="compositionally biased region" description="Low complexity" evidence="2">
    <location>
        <begin position="286"/>
        <end position="343"/>
    </location>
</feature>
<dbReference type="Pfam" id="PF07714">
    <property type="entry name" value="PK_Tyr_Ser-Thr"/>
    <property type="match status" value="1"/>
</dbReference>
<sequence length="710" mass="76461">MDTKQDTALIVSGGGFGDIWKGKLHNGRPVAIKAWQINTLKQCDYQTVKRAARELFIWSRMDHPNIHKLQGVIMFREQYLGMVSGWMDYGNLYEYLQKEPNADQYQLCVHVASGLKYMHGYSTIHGDLKAMNVLVSSDGVAKLSDFDFSVMSGASSLVFSESSNSRLGSARWAAPEILLADTPVRTKKADVYAPGMTSSTDPAPPTTAAPSSLTKAPAKQTARPNPDHNPNPAYYSILPALPPLPGWGPFPGLMFAPSGPMPAPMPMYMVPGPWHHDMNQPPPPMAVAQPQPSVPASAPAPATTATPIQTQLQPQANPPAQTQSSSRLQPQQTQTQAQPALQPKSHYPPDRTKSNLAFPQTGELLEAQAGVKLRPKRAEPPPINPAATASPHYQNPGGFGGVYTPPSQAPADPGPTPSHSHYAHKSLDTPSAPSGDLGRPFACGLTGCSAAFDRKSDCERHRRTHAKGAAETRPFKCSRPGCEAAFDRKDALMRHERNERTHLVRQTQPGIKRPARALLKPDVNTAPRSPPRRMSTRKRKTVAPGVYLDPSESDFEDDDGEYPDGNSKRVRAGESEDENHNNGMGMGGRGHDGLGGQPNLSLSAHSSTLENHPTSGNSGLSSTSIDGGMEDMVVIPPDEQLVIDPQLRADTNFDSSLRTDGFGDAQGAFTGTDEDFAHVGVGVETLQAVEAIQAALQQIEADKSHETTVV</sequence>
<organism evidence="5 6">
    <name type="scientific">Rhizoctonia solani</name>
    <dbReference type="NCBI Taxonomy" id="456999"/>
    <lineage>
        <taxon>Eukaryota</taxon>
        <taxon>Fungi</taxon>
        <taxon>Dikarya</taxon>
        <taxon>Basidiomycota</taxon>
        <taxon>Agaricomycotina</taxon>
        <taxon>Agaricomycetes</taxon>
        <taxon>Cantharellales</taxon>
        <taxon>Ceratobasidiaceae</taxon>
        <taxon>Rhizoctonia</taxon>
    </lineage>
</organism>
<dbReference type="InterPro" id="IPR001245">
    <property type="entry name" value="Ser-Thr/Tyr_kinase_cat_dom"/>
</dbReference>
<keyword evidence="1" id="KW-0863">Zinc-finger</keyword>
<feature type="region of interest" description="Disordered" evidence="2">
    <location>
        <begin position="521"/>
        <end position="622"/>
    </location>
</feature>
<keyword evidence="1" id="KW-0862">Zinc</keyword>
<feature type="compositionally biased region" description="Basic and acidic residues" evidence="2">
    <location>
        <begin position="571"/>
        <end position="580"/>
    </location>
</feature>
<feature type="compositionally biased region" description="Low complexity" evidence="2">
    <location>
        <begin position="208"/>
        <end position="218"/>
    </location>
</feature>
<keyword evidence="5" id="KW-0418">Kinase</keyword>
<feature type="compositionally biased region" description="Basic residues" evidence="2">
    <location>
        <begin position="530"/>
        <end position="541"/>
    </location>
</feature>
<feature type="region of interest" description="Disordered" evidence="2">
    <location>
        <begin position="193"/>
        <end position="233"/>
    </location>
</feature>
<keyword evidence="1" id="KW-0479">Metal-binding</keyword>
<evidence type="ECO:0000259" key="3">
    <source>
        <dbReference type="PROSITE" id="PS50011"/>
    </source>
</evidence>
<evidence type="ECO:0000256" key="1">
    <source>
        <dbReference type="PROSITE-ProRule" id="PRU00042"/>
    </source>
</evidence>
<dbReference type="GO" id="GO:0008270">
    <property type="term" value="F:zinc ion binding"/>
    <property type="evidence" value="ECO:0007669"/>
    <property type="project" value="UniProtKB-KW"/>
</dbReference>
<feature type="domain" description="C2H2-type" evidence="4">
    <location>
        <begin position="475"/>
        <end position="507"/>
    </location>
</feature>
<keyword evidence="5" id="KW-0808">Transferase</keyword>
<protein>
    <submittedName>
        <fullName evidence="5">Serine/threonine-protein kinase 10 [Xenopus (Silurana) tropicalis]</fullName>
    </submittedName>
</protein>
<dbReference type="Gene3D" id="1.10.510.10">
    <property type="entry name" value="Transferase(Phosphotransferase) domain 1"/>
    <property type="match status" value="1"/>
</dbReference>
<dbReference type="PROSITE" id="PS50011">
    <property type="entry name" value="PROTEIN_KINASE_DOM"/>
    <property type="match status" value="1"/>
</dbReference>
<feature type="region of interest" description="Disordered" evidence="2">
    <location>
        <begin position="280"/>
        <end position="356"/>
    </location>
</feature>
<dbReference type="GO" id="GO:0004674">
    <property type="term" value="F:protein serine/threonine kinase activity"/>
    <property type="evidence" value="ECO:0007669"/>
    <property type="project" value="TreeGrafter"/>
</dbReference>
<feature type="domain" description="C2H2-type" evidence="4">
    <location>
        <begin position="441"/>
        <end position="470"/>
    </location>
</feature>
<name>A0A0K6FUH1_9AGAM</name>
<dbReference type="InterPro" id="IPR011009">
    <property type="entry name" value="Kinase-like_dom_sf"/>
</dbReference>
<dbReference type="SMART" id="SM00355">
    <property type="entry name" value="ZnF_C2H2"/>
    <property type="match status" value="2"/>
</dbReference>
<feature type="region of interest" description="Disordered" evidence="2">
    <location>
        <begin position="455"/>
        <end position="474"/>
    </location>
</feature>
<reference evidence="5 6" key="1">
    <citation type="submission" date="2015-07" db="EMBL/GenBank/DDBJ databases">
        <authorList>
            <person name="Noorani M."/>
        </authorList>
    </citation>
    <scope>NUCLEOTIDE SEQUENCE [LARGE SCALE GENOMIC DNA]</scope>
    <source>
        <strain evidence="5">BBA 69670</strain>
    </source>
</reference>
<dbReference type="GO" id="GO:0005524">
    <property type="term" value="F:ATP binding"/>
    <property type="evidence" value="ECO:0007669"/>
    <property type="project" value="InterPro"/>
</dbReference>
<dbReference type="AlphaFoldDB" id="A0A0K6FUH1"/>
<dbReference type="Gene3D" id="3.30.160.60">
    <property type="entry name" value="Classic Zinc Finger"/>
    <property type="match status" value="2"/>
</dbReference>
<dbReference type="PANTHER" id="PTHR44329">
    <property type="entry name" value="SERINE/THREONINE-PROTEIN KINASE TNNI3K-RELATED"/>
    <property type="match status" value="1"/>
</dbReference>
<feature type="domain" description="Protein kinase" evidence="3">
    <location>
        <begin position="5"/>
        <end position="341"/>
    </location>
</feature>
<evidence type="ECO:0000256" key="2">
    <source>
        <dbReference type="SAM" id="MobiDB-lite"/>
    </source>
</evidence>
<dbReference type="PROSITE" id="PS50157">
    <property type="entry name" value="ZINC_FINGER_C2H2_2"/>
    <property type="match status" value="2"/>
</dbReference>
<evidence type="ECO:0000313" key="6">
    <source>
        <dbReference type="Proteomes" id="UP000044841"/>
    </source>
</evidence>
<evidence type="ECO:0000313" key="5">
    <source>
        <dbReference type="EMBL" id="CUA69915.1"/>
    </source>
</evidence>
<feature type="compositionally biased region" description="Gly residues" evidence="2">
    <location>
        <begin position="584"/>
        <end position="596"/>
    </location>
</feature>
<feature type="region of interest" description="Disordered" evidence="2">
    <location>
        <begin position="372"/>
        <end position="440"/>
    </location>
</feature>